<feature type="domain" description="Thioredoxin" evidence="2">
    <location>
        <begin position="6"/>
        <end position="141"/>
    </location>
</feature>
<dbReference type="InterPro" id="IPR036249">
    <property type="entry name" value="Thioredoxin-like_sf"/>
</dbReference>
<dbReference type="GO" id="GO:0034976">
    <property type="term" value="P:response to endoplasmic reticulum stress"/>
    <property type="evidence" value="ECO:0007669"/>
    <property type="project" value="TreeGrafter"/>
</dbReference>
<gene>
    <name evidence="3" type="ORF">L211DRAFT_839990</name>
</gene>
<reference evidence="3 4" key="1">
    <citation type="journal article" date="2018" name="Nat. Ecol. Evol.">
        <title>Pezizomycetes genomes reveal the molecular basis of ectomycorrhizal truffle lifestyle.</title>
        <authorList>
            <person name="Murat C."/>
            <person name="Payen T."/>
            <person name="Noel B."/>
            <person name="Kuo A."/>
            <person name="Morin E."/>
            <person name="Chen J."/>
            <person name="Kohler A."/>
            <person name="Krizsan K."/>
            <person name="Balestrini R."/>
            <person name="Da Silva C."/>
            <person name="Montanini B."/>
            <person name="Hainaut M."/>
            <person name="Levati E."/>
            <person name="Barry K.W."/>
            <person name="Belfiori B."/>
            <person name="Cichocki N."/>
            <person name="Clum A."/>
            <person name="Dockter R.B."/>
            <person name="Fauchery L."/>
            <person name="Guy J."/>
            <person name="Iotti M."/>
            <person name="Le Tacon F."/>
            <person name="Lindquist E.A."/>
            <person name="Lipzen A."/>
            <person name="Malagnac F."/>
            <person name="Mello A."/>
            <person name="Molinier V."/>
            <person name="Miyauchi S."/>
            <person name="Poulain J."/>
            <person name="Riccioni C."/>
            <person name="Rubini A."/>
            <person name="Sitrit Y."/>
            <person name="Splivallo R."/>
            <person name="Traeger S."/>
            <person name="Wang M."/>
            <person name="Zifcakova L."/>
            <person name="Wipf D."/>
            <person name="Zambonelli A."/>
            <person name="Paolocci F."/>
            <person name="Nowrousian M."/>
            <person name="Ottonello S."/>
            <person name="Baldrian P."/>
            <person name="Spatafora J.W."/>
            <person name="Henrissat B."/>
            <person name="Nagy L.G."/>
            <person name="Aury J.M."/>
            <person name="Wincker P."/>
            <person name="Grigoriev I.V."/>
            <person name="Bonfante P."/>
            <person name="Martin F.M."/>
        </authorList>
    </citation>
    <scope>NUCLEOTIDE SEQUENCE [LARGE SCALE GENOMIC DNA]</scope>
    <source>
        <strain evidence="3 4">ATCC MYA-4762</strain>
    </source>
</reference>
<sequence>MKFSALTALYILPSVLAQQESKEQIIYNLTSENFESFITSHPLALIDFYTTWCIYCTRLSPKLELAATMLQGLELEVPVVVGKVDCTTKRLDRRGIIPFCEDIGVTSLPSLKVYRQGVFQEDYRGPSTAEDITKFMVGESKKWEGTEKGEIQTG</sequence>
<dbReference type="Proteomes" id="UP000267821">
    <property type="component" value="Unassembled WGS sequence"/>
</dbReference>
<dbReference type="Gene3D" id="3.40.30.10">
    <property type="entry name" value="Glutaredoxin"/>
    <property type="match status" value="1"/>
</dbReference>
<dbReference type="AlphaFoldDB" id="A0A3N4LGU4"/>
<dbReference type="Pfam" id="PF00085">
    <property type="entry name" value="Thioredoxin"/>
    <property type="match status" value="1"/>
</dbReference>
<feature type="chain" id="PRO_5018031240" evidence="1">
    <location>
        <begin position="18"/>
        <end position="154"/>
    </location>
</feature>
<organism evidence="3 4">
    <name type="scientific">Terfezia boudieri ATCC MYA-4762</name>
    <dbReference type="NCBI Taxonomy" id="1051890"/>
    <lineage>
        <taxon>Eukaryota</taxon>
        <taxon>Fungi</taxon>
        <taxon>Dikarya</taxon>
        <taxon>Ascomycota</taxon>
        <taxon>Pezizomycotina</taxon>
        <taxon>Pezizomycetes</taxon>
        <taxon>Pezizales</taxon>
        <taxon>Pezizaceae</taxon>
        <taxon>Terfezia</taxon>
    </lineage>
</organism>
<accession>A0A3N4LGU4</accession>
<proteinExistence type="predicted"/>
<evidence type="ECO:0000313" key="3">
    <source>
        <dbReference type="EMBL" id="RPB22110.1"/>
    </source>
</evidence>
<dbReference type="PANTHER" id="PTHR45815">
    <property type="entry name" value="PROTEIN DISULFIDE-ISOMERASE A6"/>
    <property type="match status" value="1"/>
</dbReference>
<dbReference type="GO" id="GO:0015035">
    <property type="term" value="F:protein-disulfide reductase activity"/>
    <property type="evidence" value="ECO:0007669"/>
    <property type="project" value="TreeGrafter"/>
</dbReference>
<name>A0A3N4LGU4_9PEZI</name>
<dbReference type="PANTHER" id="PTHR45815:SF3">
    <property type="entry name" value="PROTEIN DISULFIDE-ISOMERASE A6"/>
    <property type="match status" value="1"/>
</dbReference>
<dbReference type="InterPro" id="IPR013766">
    <property type="entry name" value="Thioredoxin_domain"/>
</dbReference>
<protein>
    <submittedName>
        <fullName evidence="3">Thioredoxin-like protein</fullName>
    </submittedName>
</protein>
<evidence type="ECO:0000313" key="4">
    <source>
        <dbReference type="Proteomes" id="UP000267821"/>
    </source>
</evidence>
<keyword evidence="4" id="KW-1185">Reference proteome</keyword>
<evidence type="ECO:0000256" key="1">
    <source>
        <dbReference type="SAM" id="SignalP"/>
    </source>
</evidence>
<dbReference type="OrthoDB" id="427280at2759"/>
<keyword evidence="1" id="KW-0732">Signal</keyword>
<evidence type="ECO:0000259" key="2">
    <source>
        <dbReference type="PROSITE" id="PS51352"/>
    </source>
</evidence>
<dbReference type="SUPFAM" id="SSF52833">
    <property type="entry name" value="Thioredoxin-like"/>
    <property type="match status" value="1"/>
</dbReference>
<dbReference type="InParanoid" id="A0A3N4LGU4"/>
<feature type="signal peptide" evidence="1">
    <location>
        <begin position="1"/>
        <end position="17"/>
    </location>
</feature>
<dbReference type="GO" id="GO:0005788">
    <property type="term" value="C:endoplasmic reticulum lumen"/>
    <property type="evidence" value="ECO:0007669"/>
    <property type="project" value="TreeGrafter"/>
</dbReference>
<dbReference type="EMBL" id="ML121554">
    <property type="protein sequence ID" value="RPB22110.1"/>
    <property type="molecule type" value="Genomic_DNA"/>
</dbReference>
<dbReference type="STRING" id="1051890.A0A3N4LGU4"/>
<dbReference type="CDD" id="cd02961">
    <property type="entry name" value="PDI_a_family"/>
    <property type="match status" value="1"/>
</dbReference>
<dbReference type="PROSITE" id="PS51352">
    <property type="entry name" value="THIOREDOXIN_2"/>
    <property type="match status" value="1"/>
</dbReference>